<feature type="transmembrane region" description="Helical" evidence="5">
    <location>
        <begin position="12"/>
        <end position="30"/>
    </location>
</feature>
<dbReference type="OrthoDB" id="9788219at2"/>
<sequence>MSEKRAVSPLVKLGLELGPVVLFFIAYSRWKDEVFTFGGTDYSGFIVITAGFIPIMVLSTLLLWKLTGHLSRMQLMSTILVVVFGGLTVWLNDDTFFKMKPTIIYALFAALLGIGLLRGESWLAAVMEGMVPMTHEGWMAMTKRMCGFFFALAVLNEVVWRTMSTDTWVSFKTFALPLALFVFIMSQSGLIARHKLPKDPGQ</sequence>
<dbReference type="GO" id="GO:0005886">
    <property type="term" value="C:plasma membrane"/>
    <property type="evidence" value="ECO:0007669"/>
    <property type="project" value="UniProtKB-SubCell"/>
</dbReference>
<evidence type="ECO:0000256" key="4">
    <source>
        <dbReference type="ARBA" id="ARBA00023136"/>
    </source>
</evidence>
<evidence type="ECO:0000313" key="7">
    <source>
        <dbReference type="Proteomes" id="UP000287168"/>
    </source>
</evidence>
<comment type="subcellular location">
    <subcellularLocation>
        <location evidence="5">Cell inner membrane</location>
        <topology evidence="5">Multi-pass membrane protein</topology>
    </subcellularLocation>
</comment>
<dbReference type="AlphaFoldDB" id="A0A444MDI8"/>
<keyword evidence="1 5" id="KW-1003">Cell membrane</keyword>
<evidence type="ECO:0000256" key="1">
    <source>
        <dbReference type="ARBA" id="ARBA00022475"/>
    </source>
</evidence>
<accession>A0A444MDI8</accession>
<protein>
    <recommendedName>
        <fullName evidence="5">Inner membrane-spanning protein YciB</fullName>
    </recommendedName>
</protein>
<dbReference type="InterPro" id="IPR006008">
    <property type="entry name" value="YciB"/>
</dbReference>
<dbReference type="HAMAP" id="MF_00189">
    <property type="entry name" value="YciB"/>
    <property type="match status" value="1"/>
</dbReference>
<comment type="function">
    <text evidence="5">Plays a role in cell envelope biogenesis, maintenance of cell envelope integrity and membrane homeostasis.</text>
</comment>
<dbReference type="EMBL" id="SBLC01000007">
    <property type="protein sequence ID" value="RWY42460.1"/>
    <property type="molecule type" value="Genomic_DNA"/>
</dbReference>
<proteinExistence type="inferred from homology"/>
<evidence type="ECO:0000256" key="5">
    <source>
        <dbReference type="HAMAP-Rule" id="MF_00189"/>
    </source>
</evidence>
<dbReference type="Pfam" id="PF04279">
    <property type="entry name" value="IspA"/>
    <property type="match status" value="1"/>
</dbReference>
<keyword evidence="5" id="KW-0997">Cell inner membrane</keyword>
<organism evidence="6 7">
    <name type="scientific">Falsigemmobacter intermedius</name>
    <dbReference type="NCBI Taxonomy" id="1553448"/>
    <lineage>
        <taxon>Bacteria</taxon>
        <taxon>Pseudomonadati</taxon>
        <taxon>Pseudomonadota</taxon>
        <taxon>Alphaproteobacteria</taxon>
        <taxon>Rhodobacterales</taxon>
        <taxon>Paracoccaceae</taxon>
        <taxon>Falsigemmobacter</taxon>
    </lineage>
</organism>
<feature type="transmembrane region" description="Helical" evidence="5">
    <location>
        <begin position="42"/>
        <end position="63"/>
    </location>
</feature>
<dbReference type="RefSeq" id="WP_128487510.1">
    <property type="nucleotide sequence ID" value="NZ_JBHLXB010000016.1"/>
</dbReference>
<comment type="similarity">
    <text evidence="5">Belongs to the YciB family.</text>
</comment>
<keyword evidence="2 5" id="KW-0812">Transmembrane</keyword>
<name>A0A444MDI8_9RHOB</name>
<feature type="transmembrane region" description="Helical" evidence="5">
    <location>
        <begin position="75"/>
        <end position="91"/>
    </location>
</feature>
<feature type="transmembrane region" description="Helical" evidence="5">
    <location>
        <begin position="103"/>
        <end position="124"/>
    </location>
</feature>
<dbReference type="PANTHER" id="PTHR36917">
    <property type="entry name" value="INTRACELLULAR SEPTATION PROTEIN A-RELATED"/>
    <property type="match status" value="1"/>
</dbReference>
<keyword evidence="3 5" id="KW-1133">Transmembrane helix</keyword>
<feature type="transmembrane region" description="Helical" evidence="5">
    <location>
        <begin position="174"/>
        <end position="192"/>
    </location>
</feature>
<evidence type="ECO:0000256" key="3">
    <source>
        <dbReference type="ARBA" id="ARBA00022989"/>
    </source>
</evidence>
<gene>
    <name evidence="5" type="primary">yciB</name>
    <name evidence="6" type="ORF">EP867_06930</name>
</gene>
<evidence type="ECO:0000256" key="2">
    <source>
        <dbReference type="ARBA" id="ARBA00022692"/>
    </source>
</evidence>
<reference evidence="6 7" key="1">
    <citation type="journal article" date="2015" name="Int. J. Syst. Evol. Microbiol.">
        <title>Gemmobacter intermedius sp. nov., isolated from a white stork (Ciconia ciconia).</title>
        <authorList>
            <person name="Kampfer P."/>
            <person name="Jerzak L."/>
            <person name="Wilharm G."/>
            <person name="Golke J."/>
            <person name="Busse H.J."/>
            <person name="Glaeser S.P."/>
        </authorList>
    </citation>
    <scope>NUCLEOTIDE SEQUENCE [LARGE SCALE GENOMIC DNA]</scope>
    <source>
        <strain evidence="6 7">119/4</strain>
    </source>
</reference>
<evidence type="ECO:0000313" key="6">
    <source>
        <dbReference type="EMBL" id="RWY42460.1"/>
    </source>
</evidence>
<dbReference type="PANTHER" id="PTHR36917:SF1">
    <property type="entry name" value="INNER MEMBRANE-SPANNING PROTEIN YCIB"/>
    <property type="match status" value="1"/>
</dbReference>
<feature type="transmembrane region" description="Helical" evidence="5">
    <location>
        <begin position="145"/>
        <end position="162"/>
    </location>
</feature>
<keyword evidence="4 5" id="KW-0472">Membrane</keyword>
<dbReference type="Proteomes" id="UP000287168">
    <property type="component" value="Unassembled WGS sequence"/>
</dbReference>
<comment type="caution">
    <text evidence="6">The sequence shown here is derived from an EMBL/GenBank/DDBJ whole genome shotgun (WGS) entry which is preliminary data.</text>
</comment>
<keyword evidence="7" id="KW-1185">Reference proteome</keyword>